<keyword evidence="1" id="KW-0732">Signal</keyword>
<feature type="domain" description="Metalloenzyme" evidence="2">
    <location>
        <begin position="179"/>
        <end position="318"/>
    </location>
</feature>
<sequence>MPKPILIILFTILCVNSITAQNKTENVFLIMTDGLRWQEVFRGADSALINDVAFTPSPEDIKPQFWKETVQQRREVLFPFLWTTIGKQGQLYGNRQYGNKVNVKNPFWFSYPGYSETLTGFVDTHINSNDKVPNPNQTVLEFINQQKGFTGKVAAYTTWDVFPFIINESRSRIPVNSGYEQVTGQLSAQEELLNDMQKQIPSPWGTTRLDWMTYFLAKEYIKKNKPKVFFLSFDETDDYAHAGKYDTYLKTAHMVDGFIGDLWNFVQSQPQYKDKTTFIITTDHGRGDEPKALWKDHGDKVSHADQIWMAVIGPDTPNQGEMKAEGQYFQNQIAKTLAAFLGITYTNTQPVGEIISPASKAK</sequence>
<dbReference type="GO" id="GO:0003824">
    <property type="term" value="F:catalytic activity"/>
    <property type="evidence" value="ECO:0007669"/>
    <property type="project" value="InterPro"/>
</dbReference>
<dbReference type="GO" id="GO:0046872">
    <property type="term" value="F:metal ion binding"/>
    <property type="evidence" value="ECO:0007669"/>
    <property type="project" value="InterPro"/>
</dbReference>
<dbReference type="AlphaFoldDB" id="A0AAE3QR75"/>
<evidence type="ECO:0000313" key="4">
    <source>
        <dbReference type="Proteomes" id="UP001241110"/>
    </source>
</evidence>
<evidence type="ECO:0000256" key="1">
    <source>
        <dbReference type="SAM" id="SignalP"/>
    </source>
</evidence>
<feature type="chain" id="PRO_5041987996" evidence="1">
    <location>
        <begin position="21"/>
        <end position="362"/>
    </location>
</feature>
<organism evidence="3 4">
    <name type="scientific">Xanthocytophaga flava</name>
    <dbReference type="NCBI Taxonomy" id="3048013"/>
    <lineage>
        <taxon>Bacteria</taxon>
        <taxon>Pseudomonadati</taxon>
        <taxon>Bacteroidota</taxon>
        <taxon>Cytophagia</taxon>
        <taxon>Cytophagales</taxon>
        <taxon>Rhodocytophagaceae</taxon>
        <taxon>Xanthocytophaga</taxon>
    </lineage>
</organism>
<dbReference type="InterPro" id="IPR006124">
    <property type="entry name" value="Metalloenzyme"/>
</dbReference>
<dbReference type="SUPFAM" id="SSF53649">
    <property type="entry name" value="Alkaline phosphatase-like"/>
    <property type="match status" value="1"/>
</dbReference>
<evidence type="ECO:0000259" key="2">
    <source>
        <dbReference type="Pfam" id="PF01676"/>
    </source>
</evidence>
<dbReference type="InterPro" id="IPR017850">
    <property type="entry name" value="Alkaline_phosphatase_core_sf"/>
</dbReference>
<gene>
    <name evidence="3" type="ORF">QNI16_14115</name>
</gene>
<protein>
    <submittedName>
        <fullName evidence="3">Phosphoglyceromutase</fullName>
    </submittedName>
</protein>
<reference evidence="3" key="1">
    <citation type="submission" date="2023-05" db="EMBL/GenBank/DDBJ databases">
        <authorList>
            <person name="Zhang X."/>
        </authorList>
    </citation>
    <scope>NUCLEOTIDE SEQUENCE</scope>
    <source>
        <strain evidence="3">YF14B1</strain>
    </source>
</reference>
<proteinExistence type="predicted"/>
<dbReference type="Proteomes" id="UP001241110">
    <property type="component" value="Unassembled WGS sequence"/>
</dbReference>
<dbReference type="Gene3D" id="3.40.720.10">
    <property type="entry name" value="Alkaline Phosphatase, subunit A"/>
    <property type="match status" value="1"/>
</dbReference>
<dbReference type="RefSeq" id="WP_313979656.1">
    <property type="nucleotide sequence ID" value="NZ_JASJOS010000005.1"/>
</dbReference>
<feature type="signal peptide" evidence="1">
    <location>
        <begin position="1"/>
        <end position="20"/>
    </location>
</feature>
<evidence type="ECO:0000313" key="3">
    <source>
        <dbReference type="EMBL" id="MDJ1481631.1"/>
    </source>
</evidence>
<dbReference type="Pfam" id="PF01676">
    <property type="entry name" value="Metalloenzyme"/>
    <property type="match status" value="1"/>
</dbReference>
<dbReference type="EMBL" id="JASJOS010000005">
    <property type="protein sequence ID" value="MDJ1481631.1"/>
    <property type="molecule type" value="Genomic_DNA"/>
</dbReference>
<name>A0AAE3QR75_9BACT</name>
<comment type="caution">
    <text evidence="3">The sequence shown here is derived from an EMBL/GenBank/DDBJ whole genome shotgun (WGS) entry which is preliminary data.</text>
</comment>
<accession>A0AAE3QR75</accession>